<proteinExistence type="predicted"/>
<comment type="caution">
    <text evidence="1">The sequence shown here is derived from an EMBL/GenBank/DDBJ whole genome shotgun (WGS) entry which is preliminary data.</text>
</comment>
<gene>
    <name evidence="1" type="ORF">Vadar_000355</name>
</gene>
<sequence>MLPVCLDLDQENRGDKKVEEEEEKVAGQEGWEEVVEKEEVEVVVVENKVAALANLVYVNTAKDNCEMDFALCLIRVYIKKRHSLPGANGRQGSPRVQRSSSRSQQGAKGNGPPQERKWQRKPNQRRVLSSDRRRVPIEFRLTVNVELRSTASSHQLFELRSICSSSYGQQRRVPICSTSDRRQQRVSICSSKWGFEEKEKSEYVLKEKSQRRRGRERHRRHGRQSVTVSVDRRRAVLEAMLEESACLTDMENLEHNALYGTTYTTRYEISCTKSGWKITKGAVLKSWS</sequence>
<keyword evidence="2" id="KW-1185">Reference proteome</keyword>
<reference evidence="1 2" key="1">
    <citation type="journal article" date="2021" name="Hortic Res">
        <title>High-quality reference genome and annotation aids understanding of berry development for evergreen blueberry (Vaccinium darrowii).</title>
        <authorList>
            <person name="Yu J."/>
            <person name="Hulse-Kemp A.M."/>
            <person name="Babiker E."/>
            <person name="Staton M."/>
        </authorList>
    </citation>
    <scope>NUCLEOTIDE SEQUENCE [LARGE SCALE GENOMIC DNA]</scope>
    <source>
        <strain evidence="2">cv. NJ 8807/NJ 8810</strain>
        <tissue evidence="1">Young leaf</tissue>
    </source>
</reference>
<organism evidence="1 2">
    <name type="scientific">Vaccinium darrowii</name>
    <dbReference type="NCBI Taxonomy" id="229202"/>
    <lineage>
        <taxon>Eukaryota</taxon>
        <taxon>Viridiplantae</taxon>
        <taxon>Streptophyta</taxon>
        <taxon>Embryophyta</taxon>
        <taxon>Tracheophyta</taxon>
        <taxon>Spermatophyta</taxon>
        <taxon>Magnoliopsida</taxon>
        <taxon>eudicotyledons</taxon>
        <taxon>Gunneridae</taxon>
        <taxon>Pentapetalae</taxon>
        <taxon>asterids</taxon>
        <taxon>Ericales</taxon>
        <taxon>Ericaceae</taxon>
        <taxon>Vaccinioideae</taxon>
        <taxon>Vaccinieae</taxon>
        <taxon>Vaccinium</taxon>
    </lineage>
</organism>
<dbReference type="EMBL" id="CM037155">
    <property type="protein sequence ID" value="KAH7845287.1"/>
    <property type="molecule type" value="Genomic_DNA"/>
</dbReference>
<name>A0ACB7XWA8_9ERIC</name>
<evidence type="ECO:0000313" key="1">
    <source>
        <dbReference type="EMBL" id="KAH7845287.1"/>
    </source>
</evidence>
<evidence type="ECO:0000313" key="2">
    <source>
        <dbReference type="Proteomes" id="UP000828048"/>
    </source>
</evidence>
<accession>A0ACB7XWA8</accession>
<dbReference type="Proteomes" id="UP000828048">
    <property type="component" value="Chromosome 5"/>
</dbReference>
<protein>
    <submittedName>
        <fullName evidence="1">Uncharacterized protein</fullName>
    </submittedName>
</protein>